<reference evidence="2" key="2">
    <citation type="submission" date="2020-04" db="EMBL/GenBank/DDBJ databases">
        <authorList>
            <consortium name="NCBI Genome Project"/>
        </authorList>
    </citation>
    <scope>NUCLEOTIDE SEQUENCE</scope>
    <source>
        <strain evidence="2">CBS 342.82</strain>
    </source>
</reference>
<dbReference type="Proteomes" id="UP000504637">
    <property type="component" value="Unplaced"/>
</dbReference>
<evidence type="ECO:0000313" key="2">
    <source>
        <dbReference type="RefSeq" id="XP_033463653.1"/>
    </source>
</evidence>
<reference evidence="2" key="3">
    <citation type="submission" date="2025-08" db="UniProtKB">
        <authorList>
            <consortium name="RefSeq"/>
        </authorList>
    </citation>
    <scope>IDENTIFICATION</scope>
    <source>
        <strain evidence="2">CBS 342.82</strain>
    </source>
</reference>
<keyword evidence="1" id="KW-1185">Reference proteome</keyword>
<proteinExistence type="predicted"/>
<sequence length="180" mass="19325">MTSVRRMDIPEAADTLHKFVYSGILGSTEGMGFTYSAALSHTPDREGPVDRFRIEVDRETKEASAPEKIGISAEEMQAAVLPAIGETLATSCRFIDGGLSISCKVTTTEKPDLTYVVQIRHHGNVASMDALMKYVQQHSEPGILPMPAVFSIPGEAAHQAATGFGGQMTQFSPGVIAERV</sequence>
<dbReference type="AlphaFoldDB" id="A0A6J3MI84"/>
<dbReference type="OrthoDB" id="3910944at2759"/>
<evidence type="ECO:0000313" key="1">
    <source>
        <dbReference type="Proteomes" id="UP000504637"/>
    </source>
</evidence>
<dbReference type="RefSeq" id="XP_033463653.1">
    <property type="nucleotide sequence ID" value="XM_033602892.1"/>
</dbReference>
<accession>A0A6J3MI84</accession>
<dbReference type="GeneID" id="54360692"/>
<reference evidence="2" key="1">
    <citation type="submission" date="2020-01" db="EMBL/GenBank/DDBJ databases">
        <authorList>
            <consortium name="DOE Joint Genome Institute"/>
            <person name="Haridas S."/>
            <person name="Albert R."/>
            <person name="Binder M."/>
            <person name="Bloem J."/>
            <person name="Labutti K."/>
            <person name="Salamov A."/>
            <person name="Andreopoulos B."/>
            <person name="Baker S.E."/>
            <person name="Barry K."/>
            <person name="Bills G."/>
            <person name="Bluhm B.H."/>
            <person name="Cannon C."/>
            <person name="Castanera R."/>
            <person name="Culley D.E."/>
            <person name="Daum C."/>
            <person name="Ezra D."/>
            <person name="Gonzalez J.B."/>
            <person name="Henrissat B."/>
            <person name="Kuo A."/>
            <person name="Liang C."/>
            <person name="Lipzen A."/>
            <person name="Lutzoni F."/>
            <person name="Magnuson J."/>
            <person name="Mondo S."/>
            <person name="Nolan M."/>
            <person name="Ohm R."/>
            <person name="Pangilinan J."/>
            <person name="Park H.-J."/>
            <person name="Ramirez L."/>
            <person name="Alfaro M."/>
            <person name="Sun H."/>
            <person name="Tritt A."/>
            <person name="Yoshinaga Y."/>
            <person name="Zwiers L.-H."/>
            <person name="Turgeon B.G."/>
            <person name="Goodwin S.B."/>
            <person name="Spatafora J.W."/>
            <person name="Crous P.W."/>
            <person name="Grigoriev I.V."/>
        </authorList>
    </citation>
    <scope>NUCLEOTIDE SEQUENCE</scope>
    <source>
        <strain evidence="2">CBS 342.82</strain>
    </source>
</reference>
<protein>
    <submittedName>
        <fullName evidence="2">Uncharacterized protein</fullName>
    </submittedName>
</protein>
<gene>
    <name evidence="2" type="ORF">K489DRAFT_367808</name>
</gene>
<organism evidence="2">
    <name type="scientific">Dissoconium aciculare CBS 342.82</name>
    <dbReference type="NCBI Taxonomy" id="1314786"/>
    <lineage>
        <taxon>Eukaryota</taxon>
        <taxon>Fungi</taxon>
        <taxon>Dikarya</taxon>
        <taxon>Ascomycota</taxon>
        <taxon>Pezizomycotina</taxon>
        <taxon>Dothideomycetes</taxon>
        <taxon>Dothideomycetidae</taxon>
        <taxon>Mycosphaerellales</taxon>
        <taxon>Dissoconiaceae</taxon>
        <taxon>Dissoconium</taxon>
    </lineage>
</organism>
<name>A0A6J3MI84_9PEZI</name>